<dbReference type="FunCoup" id="A0A2I4F022">
    <property type="interactions" value="1906"/>
</dbReference>
<reference evidence="6" key="1">
    <citation type="submission" date="2025-08" db="UniProtKB">
        <authorList>
            <consortium name="RefSeq"/>
        </authorList>
    </citation>
    <scope>IDENTIFICATION</scope>
    <source>
        <tissue evidence="6">Leaves</tissue>
    </source>
</reference>
<feature type="region of interest" description="Disordered" evidence="4">
    <location>
        <begin position="73"/>
        <end position="140"/>
    </location>
</feature>
<comment type="similarity">
    <text evidence="1">Belongs to the mTERF family.</text>
</comment>
<gene>
    <name evidence="6" type="primary">LOC108994295</name>
</gene>
<accession>A0A2I4F022</accession>
<evidence type="ECO:0000313" key="5">
    <source>
        <dbReference type="Proteomes" id="UP000235220"/>
    </source>
</evidence>
<keyword evidence="3" id="KW-0809">Transit peptide</keyword>
<dbReference type="SMART" id="SM00733">
    <property type="entry name" value="Mterf"/>
    <property type="match status" value="2"/>
</dbReference>
<feature type="compositionally biased region" description="Basic and acidic residues" evidence="4">
    <location>
        <begin position="102"/>
        <end position="135"/>
    </location>
</feature>
<protein>
    <submittedName>
        <fullName evidence="6">Transcription termination factor MTERF9, chloroplastic isoform X3</fullName>
    </submittedName>
</protein>
<dbReference type="OrthoDB" id="637682at2759"/>
<dbReference type="InterPro" id="IPR003690">
    <property type="entry name" value="MTERF"/>
</dbReference>
<proteinExistence type="inferred from homology"/>
<keyword evidence="5" id="KW-1185">Reference proteome</keyword>
<evidence type="ECO:0000256" key="1">
    <source>
        <dbReference type="ARBA" id="ARBA00007692"/>
    </source>
</evidence>
<keyword evidence="2" id="KW-0804">Transcription</keyword>
<evidence type="ECO:0000256" key="3">
    <source>
        <dbReference type="ARBA" id="ARBA00022946"/>
    </source>
</evidence>
<dbReference type="GeneID" id="108994295"/>
<feature type="compositionally biased region" description="Acidic residues" evidence="4">
    <location>
        <begin position="79"/>
        <end position="93"/>
    </location>
</feature>
<dbReference type="RefSeq" id="XP_018824993.1">
    <property type="nucleotide sequence ID" value="XM_018969448.2"/>
</dbReference>
<dbReference type="InterPro" id="IPR038538">
    <property type="entry name" value="MTERF_sf"/>
</dbReference>
<organism evidence="5 6">
    <name type="scientific">Juglans regia</name>
    <name type="common">English walnut</name>
    <dbReference type="NCBI Taxonomy" id="51240"/>
    <lineage>
        <taxon>Eukaryota</taxon>
        <taxon>Viridiplantae</taxon>
        <taxon>Streptophyta</taxon>
        <taxon>Embryophyta</taxon>
        <taxon>Tracheophyta</taxon>
        <taxon>Spermatophyta</taxon>
        <taxon>Magnoliopsida</taxon>
        <taxon>eudicotyledons</taxon>
        <taxon>Gunneridae</taxon>
        <taxon>Pentapetalae</taxon>
        <taxon>rosids</taxon>
        <taxon>fabids</taxon>
        <taxon>Fagales</taxon>
        <taxon>Juglandaceae</taxon>
        <taxon>Juglans</taxon>
    </lineage>
</organism>
<dbReference type="GO" id="GO:0003676">
    <property type="term" value="F:nucleic acid binding"/>
    <property type="evidence" value="ECO:0007669"/>
    <property type="project" value="InterPro"/>
</dbReference>
<dbReference type="Gramene" id="Jr09_16050_p1">
    <property type="protein sequence ID" value="cds.Jr09_16050_p1"/>
    <property type="gene ID" value="Jr09_16050"/>
</dbReference>
<evidence type="ECO:0000256" key="2">
    <source>
        <dbReference type="ARBA" id="ARBA00022472"/>
    </source>
</evidence>
<dbReference type="InParanoid" id="A0A2I4F022"/>
<dbReference type="GO" id="GO:0006353">
    <property type="term" value="P:DNA-templated transcription termination"/>
    <property type="evidence" value="ECO:0007669"/>
    <property type="project" value="UniProtKB-KW"/>
</dbReference>
<keyword evidence="2" id="KW-0806">Transcription termination</keyword>
<evidence type="ECO:0000313" key="6">
    <source>
        <dbReference type="RefSeq" id="XP_018824993.1"/>
    </source>
</evidence>
<keyword evidence="2" id="KW-0805">Transcription regulation</keyword>
<name>A0A2I4F022_JUGRE</name>
<dbReference type="AlphaFoldDB" id="A0A2I4F022"/>
<dbReference type="Proteomes" id="UP000235220">
    <property type="component" value="Chromosome 9"/>
</dbReference>
<dbReference type="PANTHER" id="PTHR13068:SF151">
    <property type="entry name" value="TRANSCRIPTION TERMINATION FACTOR MTERF9, CHLOROPLASTIC"/>
    <property type="match status" value="1"/>
</dbReference>
<dbReference type="Gene3D" id="1.25.70.10">
    <property type="entry name" value="Transcription termination factor 3, mitochondrial"/>
    <property type="match status" value="1"/>
</dbReference>
<dbReference type="Pfam" id="PF02536">
    <property type="entry name" value="mTERF"/>
    <property type="match status" value="1"/>
</dbReference>
<sequence length="294" mass="33715">MAAFFSLYPFNTILCTPLNVSVSHLTVQSLSNFIGGSGGGIVKPRGRTCRFVALSTHSTPRILKSNRRSRYGHLLSPFDTDDEDFDDEDDEVKDDSSAPNDDFAKTAELDLKGKRLKSQHETRKGKQRQPERDWSFRASKPGQSLKIDEDQLDARNDENTIQRSDIGDSYHDFNETEEIRSVDMNGRGKVLSLSLEQNLKPKYMYLINELRNEVHSLTKYPMYLSLSLDQRIRPRHRFLVALKKAPKGPFPLSSLVPTDECFCQQWAGTSLDKYLAFRQRLLLKEFAKKYEKKG</sequence>
<dbReference type="PANTHER" id="PTHR13068">
    <property type="entry name" value="CGI-12 PROTEIN-RELATED"/>
    <property type="match status" value="1"/>
</dbReference>
<evidence type="ECO:0000256" key="4">
    <source>
        <dbReference type="SAM" id="MobiDB-lite"/>
    </source>
</evidence>